<evidence type="ECO:0000313" key="3">
    <source>
        <dbReference type="EMBL" id="KAK3338769.1"/>
    </source>
</evidence>
<reference evidence="3" key="2">
    <citation type="submission" date="2023-06" db="EMBL/GenBank/DDBJ databases">
        <authorList>
            <consortium name="Lawrence Berkeley National Laboratory"/>
            <person name="Haridas S."/>
            <person name="Hensen N."/>
            <person name="Bonometti L."/>
            <person name="Westerberg I."/>
            <person name="Brannstrom I.O."/>
            <person name="Guillou S."/>
            <person name="Cros-Aarteil S."/>
            <person name="Calhoun S."/>
            <person name="Kuo A."/>
            <person name="Mondo S."/>
            <person name="Pangilinan J."/>
            <person name="Riley R."/>
            <person name="Labutti K."/>
            <person name="Andreopoulos B."/>
            <person name="Lipzen A."/>
            <person name="Chen C."/>
            <person name="Yanf M."/>
            <person name="Daum C."/>
            <person name="Ng V."/>
            <person name="Clum A."/>
            <person name="Steindorff A."/>
            <person name="Ohm R."/>
            <person name="Martin F."/>
            <person name="Silar P."/>
            <person name="Natvig D."/>
            <person name="Lalanne C."/>
            <person name="Gautier V."/>
            <person name="Ament-Velasquez S.L."/>
            <person name="Kruys A."/>
            <person name="Hutchinson M.I."/>
            <person name="Powell A.J."/>
            <person name="Barry K."/>
            <person name="Miller A.N."/>
            <person name="Grigoriev I.V."/>
            <person name="Debuchy R."/>
            <person name="Gladieux P."/>
            <person name="Thoren M.H."/>
            <person name="Johannesson H."/>
        </authorList>
    </citation>
    <scope>NUCLEOTIDE SEQUENCE</scope>
    <source>
        <strain evidence="3">CBS 560.94</strain>
    </source>
</reference>
<accession>A0AAE0J871</accession>
<keyword evidence="4" id="KW-1185">Reference proteome</keyword>
<dbReference type="RefSeq" id="XP_062678129.1">
    <property type="nucleotide sequence ID" value="XM_062827254.1"/>
</dbReference>
<name>A0AAE0J871_9PEZI</name>
<dbReference type="EMBL" id="JAUEPP010000007">
    <property type="protein sequence ID" value="KAK3338769.1"/>
    <property type="molecule type" value="Genomic_DNA"/>
</dbReference>
<dbReference type="Proteomes" id="UP001278500">
    <property type="component" value="Unassembled WGS sequence"/>
</dbReference>
<feature type="transmembrane region" description="Helical" evidence="2">
    <location>
        <begin position="143"/>
        <end position="164"/>
    </location>
</feature>
<dbReference type="GeneID" id="87864408"/>
<evidence type="ECO:0000256" key="1">
    <source>
        <dbReference type="SAM" id="MobiDB-lite"/>
    </source>
</evidence>
<keyword evidence="2" id="KW-0472">Membrane</keyword>
<keyword evidence="2" id="KW-0812">Transmembrane</keyword>
<evidence type="ECO:0000256" key="2">
    <source>
        <dbReference type="SAM" id="Phobius"/>
    </source>
</evidence>
<dbReference type="AlphaFoldDB" id="A0AAE0J871"/>
<protein>
    <submittedName>
        <fullName evidence="3">Uncharacterized protein</fullName>
    </submittedName>
</protein>
<comment type="caution">
    <text evidence="3">The sequence shown here is derived from an EMBL/GenBank/DDBJ whole genome shotgun (WGS) entry which is preliminary data.</text>
</comment>
<gene>
    <name evidence="3" type="ORF">B0H65DRAFT_474643</name>
</gene>
<evidence type="ECO:0000313" key="4">
    <source>
        <dbReference type="Proteomes" id="UP001278500"/>
    </source>
</evidence>
<organism evidence="3 4">
    <name type="scientific">Neurospora tetraspora</name>
    <dbReference type="NCBI Taxonomy" id="94610"/>
    <lineage>
        <taxon>Eukaryota</taxon>
        <taxon>Fungi</taxon>
        <taxon>Dikarya</taxon>
        <taxon>Ascomycota</taxon>
        <taxon>Pezizomycotina</taxon>
        <taxon>Sordariomycetes</taxon>
        <taxon>Sordariomycetidae</taxon>
        <taxon>Sordariales</taxon>
        <taxon>Sordariaceae</taxon>
        <taxon>Neurospora</taxon>
    </lineage>
</organism>
<feature type="region of interest" description="Disordered" evidence="1">
    <location>
        <begin position="1"/>
        <end position="53"/>
    </location>
</feature>
<sequence>MFKIDSGLSSRPVDEEDGPPGQRASIHGRMTSVRVSAETTRPSSPGRTRHTTTPARHLLSLAGHRSHSPWQYGPGLSYGVRSCHMSLGSRTMPVFWSRHRRASWPFCASFKRCWLFACESSLQCLNAETPLRNSSGPSVIRYFLIRVVWYPAAGGWAVLVLLGIRLDTVEILLRGDLLGRDAAQHKFLQ</sequence>
<feature type="compositionally biased region" description="Polar residues" evidence="1">
    <location>
        <begin position="33"/>
        <end position="53"/>
    </location>
</feature>
<reference evidence="3" key="1">
    <citation type="journal article" date="2023" name="Mol. Phylogenet. Evol.">
        <title>Genome-scale phylogeny and comparative genomics of the fungal order Sordariales.</title>
        <authorList>
            <person name="Hensen N."/>
            <person name="Bonometti L."/>
            <person name="Westerberg I."/>
            <person name="Brannstrom I.O."/>
            <person name="Guillou S."/>
            <person name="Cros-Aarteil S."/>
            <person name="Calhoun S."/>
            <person name="Haridas S."/>
            <person name="Kuo A."/>
            <person name="Mondo S."/>
            <person name="Pangilinan J."/>
            <person name="Riley R."/>
            <person name="LaButti K."/>
            <person name="Andreopoulos B."/>
            <person name="Lipzen A."/>
            <person name="Chen C."/>
            <person name="Yan M."/>
            <person name="Daum C."/>
            <person name="Ng V."/>
            <person name="Clum A."/>
            <person name="Steindorff A."/>
            <person name="Ohm R.A."/>
            <person name="Martin F."/>
            <person name="Silar P."/>
            <person name="Natvig D.O."/>
            <person name="Lalanne C."/>
            <person name="Gautier V."/>
            <person name="Ament-Velasquez S.L."/>
            <person name="Kruys A."/>
            <person name="Hutchinson M.I."/>
            <person name="Powell A.J."/>
            <person name="Barry K."/>
            <person name="Miller A.N."/>
            <person name="Grigoriev I.V."/>
            <person name="Debuchy R."/>
            <person name="Gladieux P."/>
            <person name="Hiltunen Thoren M."/>
            <person name="Johannesson H."/>
        </authorList>
    </citation>
    <scope>NUCLEOTIDE SEQUENCE</scope>
    <source>
        <strain evidence="3">CBS 560.94</strain>
    </source>
</reference>
<proteinExistence type="predicted"/>
<keyword evidence="2" id="KW-1133">Transmembrane helix</keyword>